<accession>A0AAV4J8I3</accession>
<dbReference type="AlphaFoldDB" id="A0AAV4J8I3"/>
<organism evidence="1 2">
    <name type="scientific">Elysia marginata</name>
    <dbReference type="NCBI Taxonomy" id="1093978"/>
    <lineage>
        <taxon>Eukaryota</taxon>
        <taxon>Metazoa</taxon>
        <taxon>Spiralia</taxon>
        <taxon>Lophotrochozoa</taxon>
        <taxon>Mollusca</taxon>
        <taxon>Gastropoda</taxon>
        <taxon>Heterobranchia</taxon>
        <taxon>Euthyneura</taxon>
        <taxon>Panpulmonata</taxon>
        <taxon>Sacoglossa</taxon>
        <taxon>Placobranchoidea</taxon>
        <taxon>Plakobranchidae</taxon>
        <taxon>Elysia</taxon>
    </lineage>
</organism>
<comment type="caution">
    <text evidence="1">The sequence shown here is derived from an EMBL/GenBank/DDBJ whole genome shotgun (WGS) entry which is preliminary data.</text>
</comment>
<evidence type="ECO:0000313" key="1">
    <source>
        <dbReference type="EMBL" id="GFS19094.1"/>
    </source>
</evidence>
<evidence type="ECO:0000313" key="2">
    <source>
        <dbReference type="Proteomes" id="UP000762676"/>
    </source>
</evidence>
<name>A0AAV4J8I3_9GAST</name>
<protein>
    <submittedName>
        <fullName evidence="1">Uncharacterized protein</fullName>
    </submittedName>
</protein>
<gene>
    <name evidence="1" type="ORF">ElyMa_005023300</name>
</gene>
<dbReference type="Proteomes" id="UP000762676">
    <property type="component" value="Unassembled WGS sequence"/>
</dbReference>
<proteinExistence type="predicted"/>
<sequence>MEICTNGLEGQRGGVVSALGSRSGGRGFDFRLCHVAIALGKQFTLTFSSTAICQMGIQLHASNALVCWGVSGAALWLHSYAE</sequence>
<reference evidence="1 2" key="1">
    <citation type="journal article" date="2021" name="Elife">
        <title>Chloroplast acquisition without the gene transfer in kleptoplastic sea slugs, Plakobranchus ocellatus.</title>
        <authorList>
            <person name="Maeda T."/>
            <person name="Takahashi S."/>
            <person name="Yoshida T."/>
            <person name="Shimamura S."/>
            <person name="Takaki Y."/>
            <person name="Nagai Y."/>
            <person name="Toyoda A."/>
            <person name="Suzuki Y."/>
            <person name="Arimoto A."/>
            <person name="Ishii H."/>
            <person name="Satoh N."/>
            <person name="Nishiyama T."/>
            <person name="Hasebe M."/>
            <person name="Maruyama T."/>
            <person name="Minagawa J."/>
            <person name="Obokata J."/>
            <person name="Shigenobu S."/>
        </authorList>
    </citation>
    <scope>NUCLEOTIDE SEQUENCE [LARGE SCALE GENOMIC DNA]</scope>
</reference>
<keyword evidence="2" id="KW-1185">Reference proteome</keyword>
<dbReference type="EMBL" id="BMAT01010052">
    <property type="protein sequence ID" value="GFS19094.1"/>
    <property type="molecule type" value="Genomic_DNA"/>
</dbReference>